<evidence type="ECO:0000313" key="3">
    <source>
        <dbReference type="EMBL" id="ORW63950.1"/>
    </source>
</evidence>
<evidence type="ECO:0000256" key="1">
    <source>
        <dbReference type="SAM" id="Phobius"/>
    </source>
</evidence>
<name>A0AAJ3TSK4_9MYCO</name>
<keyword evidence="1" id="KW-0812">Transmembrane</keyword>
<accession>A0AAJ3TSK4</accession>
<dbReference type="RefSeq" id="WP_085258746.1">
    <property type="nucleotide sequence ID" value="NZ_AP022573.1"/>
</dbReference>
<organism evidence="3 4">
    <name type="scientific">Mycobacterium saskatchewanense</name>
    <dbReference type="NCBI Taxonomy" id="220927"/>
    <lineage>
        <taxon>Bacteria</taxon>
        <taxon>Bacillati</taxon>
        <taxon>Actinomycetota</taxon>
        <taxon>Actinomycetes</taxon>
        <taxon>Mycobacteriales</taxon>
        <taxon>Mycobacteriaceae</taxon>
        <taxon>Mycobacterium</taxon>
        <taxon>Mycobacterium simiae complex</taxon>
    </lineage>
</organism>
<keyword evidence="1" id="KW-0472">Membrane</keyword>
<proteinExistence type="predicted"/>
<evidence type="ECO:0000256" key="2">
    <source>
        <dbReference type="SAM" id="SignalP"/>
    </source>
</evidence>
<feature type="chain" id="PRO_5042539097" evidence="2">
    <location>
        <begin position="19"/>
        <end position="287"/>
    </location>
</feature>
<reference evidence="3 4" key="1">
    <citation type="submission" date="2016-01" db="EMBL/GenBank/DDBJ databases">
        <title>The new phylogeny of the genus Mycobacterium.</title>
        <authorList>
            <person name="Tarcisio F."/>
            <person name="Conor M."/>
            <person name="Antonella G."/>
            <person name="Elisabetta G."/>
            <person name="Giulia F.S."/>
            <person name="Sara T."/>
            <person name="Anna F."/>
            <person name="Clotilde B."/>
            <person name="Roberto B."/>
            <person name="Veronica D.S."/>
            <person name="Fabio R."/>
            <person name="Monica P."/>
            <person name="Olivier J."/>
            <person name="Enrico T."/>
            <person name="Nicola S."/>
        </authorList>
    </citation>
    <scope>NUCLEOTIDE SEQUENCE [LARGE SCALE GENOMIC DNA]</scope>
    <source>
        <strain evidence="3 4">DSM 44616</strain>
    </source>
</reference>
<feature type="signal peptide" evidence="2">
    <location>
        <begin position="1"/>
        <end position="18"/>
    </location>
</feature>
<feature type="transmembrane region" description="Helical" evidence="1">
    <location>
        <begin position="200"/>
        <end position="219"/>
    </location>
</feature>
<feature type="transmembrane region" description="Helical" evidence="1">
    <location>
        <begin position="171"/>
        <end position="193"/>
    </location>
</feature>
<protein>
    <submittedName>
        <fullName evidence="3">Uncharacterized protein</fullName>
    </submittedName>
</protein>
<comment type="caution">
    <text evidence="3">The sequence shown here is derived from an EMBL/GenBank/DDBJ whole genome shotgun (WGS) entry which is preliminary data.</text>
</comment>
<dbReference type="Proteomes" id="UP000193387">
    <property type="component" value="Unassembled WGS sequence"/>
</dbReference>
<keyword evidence="4" id="KW-1185">Reference proteome</keyword>
<dbReference type="EMBL" id="LQPR01000085">
    <property type="protein sequence ID" value="ORW63950.1"/>
    <property type="molecule type" value="Genomic_DNA"/>
</dbReference>
<keyword evidence="1" id="KW-1133">Transmembrane helix</keyword>
<dbReference type="AlphaFoldDB" id="A0AAJ3TSK4"/>
<sequence length="287" mass="29416">MRFAVTVVLWLATTVALAAAIPAAWTQLHVVDADGYAALAREAAGDPALQSAMASELTTRVMALANQRGGRYPLDVSEVHAAASAFTAGRAFPPLFAQANRAVHSWLFTDPGSGQDGDPWVIDVAPMLKDGAVAVLLSRHHVTVPDTLTVPVADSLPSSWRQGRLRRLVAWGPWASAGAAALAGCCALLTLTAARSRGKALSSLGVSALLVGAVGWAGIEVGRGYLNGALNATTGDLRDMADVLVGHAVAGLHHWLNLTLLAGGALVGVGVLVAVAGGLRRKPEAGP</sequence>
<gene>
    <name evidence="3" type="ORF">AWC23_27230</name>
</gene>
<evidence type="ECO:0000313" key="4">
    <source>
        <dbReference type="Proteomes" id="UP000193387"/>
    </source>
</evidence>
<keyword evidence="2" id="KW-0732">Signal</keyword>
<feature type="transmembrane region" description="Helical" evidence="1">
    <location>
        <begin position="255"/>
        <end position="279"/>
    </location>
</feature>